<keyword evidence="1" id="KW-0812">Transmembrane</keyword>
<organism evidence="2 3">
    <name type="scientific">Entamoeba invadens IP1</name>
    <dbReference type="NCBI Taxonomy" id="370355"/>
    <lineage>
        <taxon>Eukaryota</taxon>
        <taxon>Amoebozoa</taxon>
        <taxon>Evosea</taxon>
        <taxon>Archamoebae</taxon>
        <taxon>Mastigamoebida</taxon>
        <taxon>Entamoebidae</taxon>
        <taxon>Entamoeba</taxon>
    </lineage>
</organism>
<dbReference type="EMBL" id="KB206890">
    <property type="protein sequence ID" value="ELP86919.1"/>
    <property type="molecule type" value="Genomic_DNA"/>
</dbReference>
<dbReference type="SUPFAM" id="SSF141571">
    <property type="entry name" value="Pentapeptide repeat-like"/>
    <property type="match status" value="1"/>
</dbReference>
<dbReference type="AlphaFoldDB" id="A0A0A1TZC9"/>
<dbReference type="KEGG" id="eiv:EIN_314880"/>
<gene>
    <name evidence="2" type="ORF">EIN_314880</name>
</gene>
<keyword evidence="1" id="KW-1133">Transmembrane helix</keyword>
<dbReference type="VEuPathDB" id="AmoebaDB:EIN_314880"/>
<keyword evidence="1" id="KW-0472">Membrane</keyword>
<name>A0A0A1TZC9_ENTIV</name>
<keyword evidence="3" id="KW-1185">Reference proteome</keyword>
<reference evidence="2 3" key="1">
    <citation type="submission" date="2012-10" db="EMBL/GenBank/DDBJ databases">
        <authorList>
            <person name="Zafar N."/>
            <person name="Inman J."/>
            <person name="Hall N."/>
            <person name="Lorenzi H."/>
            <person name="Caler E."/>
        </authorList>
    </citation>
    <scope>NUCLEOTIDE SEQUENCE [LARGE SCALE GENOMIC DNA]</scope>
    <source>
        <strain evidence="2 3">IP1</strain>
    </source>
</reference>
<dbReference type="Gene3D" id="2.160.20.80">
    <property type="entry name" value="E3 ubiquitin-protein ligase SopA"/>
    <property type="match status" value="1"/>
</dbReference>
<evidence type="ECO:0000313" key="3">
    <source>
        <dbReference type="Proteomes" id="UP000014680"/>
    </source>
</evidence>
<accession>A0A0A1TZC9</accession>
<feature type="transmembrane region" description="Helical" evidence="1">
    <location>
        <begin position="439"/>
        <end position="464"/>
    </location>
</feature>
<dbReference type="Proteomes" id="UP000014680">
    <property type="component" value="Unassembled WGS sequence"/>
</dbReference>
<sequence length="474" mass="53290">MQCSRDIYFIPEDMLRKYSWCLLITNETIKIQCKDGNHIINPIERNKDKYLKCNDTRLDNNTIPKGSTEFTCDGVVRIVKETEAYKYQWCNQTEMVLLNCTSNIEKVPKDAAKQFKNCTVVNYNKTENFVIVCNGTSFVVDTSKLSEYKSCNTTVINLNDTLKNISADNVQIVEIQRMGGAVLNCNVKNVKINFSVFNGEEHVASGFSQVLVEDSMFGLTSKNSIYESVTLERSIIDSSDISNATIRGGATLTLMVGRSRFKSIVFNQRNGKRLINNSVNEDQVDSKYEPLPFDSFTRISRIAITDSSLVEVVANNIHMTDSEVNKTDIQNSQIYQSNFIDTKFNSVSFTDSAIYQSSFIRCSLENVGFVKVNFVGVLFENVVMNLKIEGQMKIVNSTLNNCTINGKIFMKTVGSFTFNNSVLQLDNEKVTKNTTNYTAVYVAVIIIFGAVFIATVAAITTFLITMRRASSQNQ</sequence>
<protein>
    <submittedName>
        <fullName evidence="2">Uncharacterized protein</fullName>
    </submittedName>
</protein>
<proteinExistence type="predicted"/>
<dbReference type="GeneID" id="14886022"/>
<evidence type="ECO:0000256" key="1">
    <source>
        <dbReference type="SAM" id="Phobius"/>
    </source>
</evidence>
<dbReference type="RefSeq" id="XP_004253690.1">
    <property type="nucleotide sequence ID" value="XM_004253642.1"/>
</dbReference>
<evidence type="ECO:0000313" key="2">
    <source>
        <dbReference type="EMBL" id="ELP86919.1"/>
    </source>
</evidence>